<dbReference type="Proteomes" id="UP000235943">
    <property type="component" value="Unassembled WGS sequence"/>
</dbReference>
<evidence type="ECO:0000313" key="4">
    <source>
        <dbReference type="Proteomes" id="UP000235943"/>
    </source>
</evidence>
<comment type="caution">
    <text evidence="3">The sequence shown here is derived from an EMBL/GenBank/DDBJ whole genome shotgun (WGS) entry which is preliminary data.</text>
</comment>
<gene>
    <name evidence="3" type="ORF">C1J00_42830</name>
</gene>
<feature type="chain" id="PRO_5014757345" evidence="2">
    <location>
        <begin position="26"/>
        <end position="51"/>
    </location>
</feature>
<evidence type="ECO:0000256" key="1">
    <source>
        <dbReference type="SAM" id="MobiDB-lite"/>
    </source>
</evidence>
<evidence type="ECO:0000256" key="2">
    <source>
        <dbReference type="SAM" id="SignalP"/>
    </source>
</evidence>
<protein>
    <submittedName>
        <fullName evidence="3">Peptidase S9</fullName>
    </submittedName>
</protein>
<name>A0A2N8TB80_9ACTN</name>
<feature type="compositionally biased region" description="Low complexity" evidence="1">
    <location>
        <begin position="27"/>
        <end position="41"/>
    </location>
</feature>
<sequence>MRLRGTACAAAGLLLVVAMGCTGGAADGAPATSPAAARTTGESPRATPTPT</sequence>
<evidence type="ECO:0000313" key="3">
    <source>
        <dbReference type="EMBL" id="PNG16275.1"/>
    </source>
</evidence>
<proteinExistence type="predicted"/>
<accession>A0A2N8TB80</accession>
<feature type="signal peptide" evidence="2">
    <location>
        <begin position="1"/>
        <end position="25"/>
    </location>
</feature>
<keyword evidence="2" id="KW-0732">Signal</keyword>
<feature type="region of interest" description="Disordered" evidence="1">
    <location>
        <begin position="26"/>
        <end position="51"/>
    </location>
</feature>
<reference evidence="3 4" key="1">
    <citation type="submission" date="2018-01" db="EMBL/GenBank/DDBJ databases">
        <title>Draft genome sequence of Streptomyces sp. 13K301.</title>
        <authorList>
            <person name="Sahin N."/>
            <person name="Saygin H."/>
            <person name="Ay H."/>
        </authorList>
    </citation>
    <scope>NUCLEOTIDE SEQUENCE [LARGE SCALE GENOMIC DNA]</scope>
    <source>
        <strain evidence="3 4">13K301</strain>
    </source>
</reference>
<dbReference type="PROSITE" id="PS51257">
    <property type="entry name" value="PROKAR_LIPOPROTEIN"/>
    <property type="match status" value="1"/>
</dbReference>
<organism evidence="3 4">
    <name type="scientific">Streptomyces cahuitamycinicus</name>
    <dbReference type="NCBI Taxonomy" id="2070367"/>
    <lineage>
        <taxon>Bacteria</taxon>
        <taxon>Bacillati</taxon>
        <taxon>Actinomycetota</taxon>
        <taxon>Actinomycetes</taxon>
        <taxon>Kitasatosporales</taxon>
        <taxon>Streptomycetaceae</taxon>
        <taxon>Streptomyces</taxon>
    </lineage>
</organism>
<keyword evidence="4" id="KW-1185">Reference proteome</keyword>
<dbReference type="AlphaFoldDB" id="A0A2N8TB80"/>
<dbReference type="EMBL" id="POUC01000787">
    <property type="protein sequence ID" value="PNG16275.1"/>
    <property type="molecule type" value="Genomic_DNA"/>
</dbReference>
<feature type="non-terminal residue" evidence="3">
    <location>
        <position position="51"/>
    </location>
</feature>